<evidence type="ECO:0000313" key="4">
    <source>
        <dbReference type="Proteomes" id="UP001556170"/>
    </source>
</evidence>
<dbReference type="PROSITE" id="PS50222">
    <property type="entry name" value="EF_HAND_2"/>
    <property type="match status" value="1"/>
</dbReference>
<feature type="signal peptide" evidence="1">
    <location>
        <begin position="1"/>
        <end position="27"/>
    </location>
</feature>
<sequence length="117" mass="12738">MPSAPHLLHPGLATAALALLLPLVAAAQDSRGAYLRQFDTDGNGCVSEAEYVAYMSHGFERMDANHDGVLEPSELPGGHGKPVTLKEWQDNLRHQFHRLDRRRTGCLTAQELTAPPG</sequence>
<gene>
    <name evidence="3" type="ORF">ABQJ56_15900</name>
</gene>
<evidence type="ECO:0000313" key="3">
    <source>
        <dbReference type="EMBL" id="MEW9625709.1"/>
    </source>
</evidence>
<accession>A0ABV3QTG8</accession>
<name>A0ABV3QTG8_9GAMM</name>
<dbReference type="Gene3D" id="1.10.238.10">
    <property type="entry name" value="EF-hand"/>
    <property type="match status" value="1"/>
</dbReference>
<dbReference type="PROSITE" id="PS00018">
    <property type="entry name" value="EF_HAND_1"/>
    <property type="match status" value="1"/>
</dbReference>
<proteinExistence type="predicted"/>
<dbReference type="Pfam" id="PF13202">
    <property type="entry name" value="EF-hand_5"/>
    <property type="match status" value="2"/>
</dbReference>
<dbReference type="Proteomes" id="UP001556170">
    <property type="component" value="Unassembled WGS sequence"/>
</dbReference>
<keyword evidence="4" id="KW-1185">Reference proteome</keyword>
<keyword evidence="1" id="KW-0732">Signal</keyword>
<dbReference type="SUPFAM" id="SSF47473">
    <property type="entry name" value="EF-hand"/>
    <property type="match status" value="1"/>
</dbReference>
<evidence type="ECO:0000256" key="1">
    <source>
        <dbReference type="SAM" id="SignalP"/>
    </source>
</evidence>
<dbReference type="EMBL" id="JBFOHL010000018">
    <property type="protein sequence ID" value="MEW9625709.1"/>
    <property type="molecule type" value="Genomic_DNA"/>
</dbReference>
<comment type="caution">
    <text evidence="3">The sequence shown here is derived from an EMBL/GenBank/DDBJ whole genome shotgun (WGS) entry which is preliminary data.</text>
</comment>
<evidence type="ECO:0000259" key="2">
    <source>
        <dbReference type="PROSITE" id="PS50222"/>
    </source>
</evidence>
<feature type="domain" description="EF-hand" evidence="2">
    <location>
        <begin position="36"/>
        <end position="61"/>
    </location>
</feature>
<feature type="chain" id="PRO_5047498188" description="EF-hand domain-containing protein" evidence="1">
    <location>
        <begin position="28"/>
        <end position="117"/>
    </location>
</feature>
<dbReference type="InterPro" id="IPR011992">
    <property type="entry name" value="EF-hand-dom_pair"/>
</dbReference>
<reference evidence="3 4" key="1">
    <citation type="submission" date="2024-06" db="EMBL/GenBank/DDBJ databases">
        <authorList>
            <person name="Woo H."/>
        </authorList>
    </citation>
    <scope>NUCLEOTIDE SEQUENCE [LARGE SCALE GENOMIC DNA]</scope>
    <source>
        <strain evidence="3 4">S2-g</strain>
    </source>
</reference>
<organism evidence="3 4">
    <name type="scientific">Rhodanobacter geophilus</name>
    <dbReference type="NCBI Taxonomy" id="3162488"/>
    <lineage>
        <taxon>Bacteria</taxon>
        <taxon>Pseudomonadati</taxon>
        <taxon>Pseudomonadota</taxon>
        <taxon>Gammaproteobacteria</taxon>
        <taxon>Lysobacterales</taxon>
        <taxon>Rhodanobacteraceae</taxon>
        <taxon>Rhodanobacter</taxon>
    </lineage>
</organism>
<dbReference type="InterPro" id="IPR018247">
    <property type="entry name" value="EF_Hand_1_Ca_BS"/>
</dbReference>
<dbReference type="RefSeq" id="WP_367845999.1">
    <property type="nucleotide sequence ID" value="NZ_JBFOHL010000018.1"/>
</dbReference>
<dbReference type="InterPro" id="IPR002048">
    <property type="entry name" value="EF_hand_dom"/>
</dbReference>
<protein>
    <recommendedName>
        <fullName evidence="2">EF-hand domain-containing protein</fullName>
    </recommendedName>
</protein>